<protein>
    <submittedName>
        <fullName evidence="1">(salmon louse) hypothetical protein</fullName>
    </submittedName>
</protein>
<keyword evidence="2" id="KW-1185">Reference proteome</keyword>
<reference evidence="1" key="1">
    <citation type="submission" date="2021-02" db="EMBL/GenBank/DDBJ databases">
        <authorList>
            <person name="Bekaert M."/>
        </authorList>
    </citation>
    <scope>NUCLEOTIDE SEQUENCE</scope>
    <source>
        <strain evidence="1">IoA-00</strain>
    </source>
</reference>
<dbReference type="AlphaFoldDB" id="A0A7R8CWQ5"/>
<name>A0A7R8CWQ5_LEPSM</name>
<organism evidence="1 2">
    <name type="scientific">Lepeophtheirus salmonis</name>
    <name type="common">Salmon louse</name>
    <name type="synonym">Caligus salmonis</name>
    <dbReference type="NCBI Taxonomy" id="72036"/>
    <lineage>
        <taxon>Eukaryota</taxon>
        <taxon>Metazoa</taxon>
        <taxon>Ecdysozoa</taxon>
        <taxon>Arthropoda</taxon>
        <taxon>Crustacea</taxon>
        <taxon>Multicrustacea</taxon>
        <taxon>Hexanauplia</taxon>
        <taxon>Copepoda</taxon>
        <taxon>Siphonostomatoida</taxon>
        <taxon>Caligidae</taxon>
        <taxon>Lepeophtheirus</taxon>
    </lineage>
</organism>
<dbReference type="Proteomes" id="UP000675881">
    <property type="component" value="Chromosome 5"/>
</dbReference>
<sequence>MPSESTEHKWGFADMGYDVNVIRDVVKTIWCIQCQESEETTAVGLKKSLYIVINKVELTVLRKPKEKIKPLLDIKKEEFLHESEWFPYFAEIFAQLTEEDDSVTSHNYAVRGNILDTKKVVFFG</sequence>
<evidence type="ECO:0000313" key="2">
    <source>
        <dbReference type="Proteomes" id="UP000675881"/>
    </source>
</evidence>
<dbReference type="EMBL" id="HG994584">
    <property type="protein sequence ID" value="CAF2953955.1"/>
    <property type="molecule type" value="Genomic_DNA"/>
</dbReference>
<gene>
    <name evidence="1" type="ORF">LSAA_10364</name>
</gene>
<accession>A0A7R8CWQ5</accession>
<evidence type="ECO:0000313" key="1">
    <source>
        <dbReference type="EMBL" id="CAF2953955.1"/>
    </source>
</evidence>
<proteinExistence type="predicted"/>